<protein>
    <submittedName>
        <fullName evidence="1">Uncharacterized protein</fullName>
    </submittedName>
</protein>
<dbReference type="RefSeq" id="WP_251589379.1">
    <property type="nucleotide sequence ID" value="NZ_JAMLJI010000001.1"/>
</dbReference>
<name>A0ABU1GVN0_9GAMM</name>
<keyword evidence="2" id="KW-1185">Reference proteome</keyword>
<proteinExistence type="predicted"/>
<dbReference type="Proteomes" id="UP001269375">
    <property type="component" value="Unassembled WGS sequence"/>
</dbReference>
<sequence>MGAIMQRQPAKVIDLSEMRERYKAQHHIVRLAPELDGLQMVYQVASDPDAAYAMPILGWAMKSNGDVVGVVPWLDSLVDCETIDDPEHGVFLGYRDPETDDVFDVAPSHKQMELEHSAAYFDYEPTNEKTLLQSLPDTQGTHALCVDESDGPWQLKQVYGWQLYNDGSIEALLVDDEAVQHTPILMGDDCLYPGKSRHEMIYFFQRTIANRIKEQDPDTMNALAIMVHTGT</sequence>
<comment type="caution">
    <text evidence="1">The sequence shown here is derived from an EMBL/GenBank/DDBJ whole genome shotgun (WGS) entry which is preliminary data.</text>
</comment>
<dbReference type="EMBL" id="JARWAO010000003">
    <property type="protein sequence ID" value="MDR5895611.1"/>
    <property type="molecule type" value="Genomic_DNA"/>
</dbReference>
<organism evidence="1 2">
    <name type="scientific">Larsenimonas suaedae</name>
    <dbReference type="NCBI Taxonomy" id="1851019"/>
    <lineage>
        <taxon>Bacteria</taxon>
        <taxon>Pseudomonadati</taxon>
        <taxon>Pseudomonadota</taxon>
        <taxon>Gammaproteobacteria</taxon>
        <taxon>Oceanospirillales</taxon>
        <taxon>Halomonadaceae</taxon>
        <taxon>Larsenimonas</taxon>
    </lineage>
</organism>
<gene>
    <name evidence="1" type="ORF">QC825_05945</name>
</gene>
<evidence type="ECO:0000313" key="1">
    <source>
        <dbReference type="EMBL" id="MDR5895611.1"/>
    </source>
</evidence>
<evidence type="ECO:0000313" key="2">
    <source>
        <dbReference type="Proteomes" id="UP001269375"/>
    </source>
</evidence>
<accession>A0ABU1GVN0</accession>
<reference evidence="1 2" key="1">
    <citation type="submission" date="2023-04" db="EMBL/GenBank/DDBJ databases">
        <title>A long-awaited taxogenomic arrangement of the family Halomonadaceae.</title>
        <authorList>
            <person name="De La Haba R."/>
            <person name="Chuvochina M."/>
            <person name="Wittouck S."/>
            <person name="Arahal D.R."/>
            <person name="Sanchez-Porro C."/>
            <person name="Hugenholtz P."/>
            <person name="Ventosa A."/>
        </authorList>
    </citation>
    <scope>NUCLEOTIDE SEQUENCE [LARGE SCALE GENOMIC DNA]</scope>
    <source>
        <strain evidence="1 2">DSM 22428</strain>
    </source>
</reference>